<dbReference type="Gene3D" id="3.30.60.30">
    <property type="match status" value="1"/>
</dbReference>
<evidence type="ECO:0000313" key="4">
    <source>
        <dbReference type="Proteomes" id="UP001530400"/>
    </source>
</evidence>
<evidence type="ECO:0000256" key="1">
    <source>
        <dbReference type="SAM" id="SignalP"/>
    </source>
</evidence>
<dbReference type="AlphaFoldDB" id="A0ABD3NKB6"/>
<protein>
    <recommendedName>
        <fullName evidence="2">Kazal-like domain-containing protein</fullName>
    </recommendedName>
</protein>
<dbReference type="SMART" id="SM00280">
    <property type="entry name" value="KAZAL"/>
    <property type="match status" value="1"/>
</dbReference>
<comment type="caution">
    <text evidence="3">The sequence shown here is derived from an EMBL/GenBank/DDBJ whole genome shotgun (WGS) entry which is preliminary data.</text>
</comment>
<evidence type="ECO:0000313" key="3">
    <source>
        <dbReference type="EMBL" id="KAL3776278.1"/>
    </source>
</evidence>
<accession>A0ABD3NKB6</accession>
<dbReference type="SUPFAM" id="SSF100895">
    <property type="entry name" value="Kazal-type serine protease inhibitors"/>
    <property type="match status" value="1"/>
</dbReference>
<feature type="signal peptide" evidence="1">
    <location>
        <begin position="1"/>
        <end position="20"/>
    </location>
</feature>
<name>A0ABD3NKB6_9STRA</name>
<keyword evidence="1" id="KW-0732">Signal</keyword>
<reference evidence="3 4" key="1">
    <citation type="submission" date="2024-10" db="EMBL/GenBank/DDBJ databases">
        <title>Updated reference genomes for cyclostephanoid diatoms.</title>
        <authorList>
            <person name="Roberts W.R."/>
            <person name="Alverson A.J."/>
        </authorList>
    </citation>
    <scope>NUCLEOTIDE SEQUENCE [LARGE SCALE GENOMIC DNA]</scope>
    <source>
        <strain evidence="3 4">AJA010-31</strain>
    </source>
</reference>
<proteinExistence type="predicted"/>
<dbReference type="CDD" id="cd00104">
    <property type="entry name" value="KAZAL_FS"/>
    <property type="match status" value="1"/>
</dbReference>
<sequence>MRSSWTILFITATFASESTARHQGRIQPQRAYIRGGRSAYIGGESRVYTKGQNNRRNVYTKQSKVDKEDDSDEDTRNQVGSCTVNIGNTYESIGCEENEYCFIPDRGCNNLIEGDTLFGTCRETIHRCTRELKPVCGCDGRTYANRCVALSKGVSVKAKGPC</sequence>
<dbReference type="EMBL" id="JALLPJ020001106">
    <property type="protein sequence ID" value="KAL3776278.1"/>
    <property type="molecule type" value="Genomic_DNA"/>
</dbReference>
<feature type="chain" id="PRO_5044798554" description="Kazal-like domain-containing protein" evidence="1">
    <location>
        <begin position="21"/>
        <end position="162"/>
    </location>
</feature>
<dbReference type="Proteomes" id="UP001530400">
    <property type="component" value="Unassembled WGS sequence"/>
</dbReference>
<dbReference type="PROSITE" id="PS51465">
    <property type="entry name" value="KAZAL_2"/>
    <property type="match status" value="1"/>
</dbReference>
<keyword evidence="4" id="KW-1185">Reference proteome</keyword>
<dbReference type="Pfam" id="PF00050">
    <property type="entry name" value="Kazal_1"/>
    <property type="match status" value="1"/>
</dbReference>
<organism evidence="3 4">
    <name type="scientific">Cyclotella atomus</name>
    <dbReference type="NCBI Taxonomy" id="382360"/>
    <lineage>
        <taxon>Eukaryota</taxon>
        <taxon>Sar</taxon>
        <taxon>Stramenopiles</taxon>
        <taxon>Ochrophyta</taxon>
        <taxon>Bacillariophyta</taxon>
        <taxon>Coscinodiscophyceae</taxon>
        <taxon>Thalassiosirophycidae</taxon>
        <taxon>Stephanodiscales</taxon>
        <taxon>Stephanodiscaceae</taxon>
        <taxon>Cyclotella</taxon>
    </lineage>
</organism>
<evidence type="ECO:0000259" key="2">
    <source>
        <dbReference type="PROSITE" id="PS51465"/>
    </source>
</evidence>
<dbReference type="InterPro" id="IPR036058">
    <property type="entry name" value="Kazal_dom_sf"/>
</dbReference>
<gene>
    <name evidence="3" type="ORF">ACHAWO_010994</name>
</gene>
<feature type="domain" description="Kazal-like" evidence="2">
    <location>
        <begin position="115"/>
        <end position="162"/>
    </location>
</feature>
<dbReference type="InterPro" id="IPR002350">
    <property type="entry name" value="Kazal_dom"/>
</dbReference>